<reference evidence="2 3" key="1">
    <citation type="submission" date="2023-07" db="EMBL/GenBank/DDBJ databases">
        <title>Genomic Encyclopedia of Type Strains, Phase IV (KMG-IV): sequencing the most valuable type-strain genomes for metagenomic binning, comparative biology and taxonomic classification.</title>
        <authorList>
            <person name="Goeker M."/>
        </authorList>
    </citation>
    <scope>NUCLEOTIDE SEQUENCE [LARGE SCALE GENOMIC DNA]</scope>
    <source>
        <strain evidence="2 3">DSM 16980</strain>
    </source>
</reference>
<gene>
    <name evidence="2" type="ORF">J2S01_001781</name>
</gene>
<dbReference type="Proteomes" id="UP001239167">
    <property type="component" value="Unassembled WGS sequence"/>
</dbReference>
<name>A0ABT9YAC7_9FIRM</name>
<evidence type="ECO:0000313" key="2">
    <source>
        <dbReference type="EMBL" id="MDQ0204059.1"/>
    </source>
</evidence>
<keyword evidence="2" id="KW-0969">Cilium</keyword>
<accession>A0ABT9YAC7</accession>
<keyword evidence="1" id="KW-0472">Membrane</keyword>
<proteinExistence type="predicted"/>
<dbReference type="RefSeq" id="WP_307224212.1">
    <property type="nucleotide sequence ID" value="NZ_CP116940.1"/>
</dbReference>
<keyword evidence="1" id="KW-0812">Transmembrane</keyword>
<evidence type="ECO:0000256" key="1">
    <source>
        <dbReference type="SAM" id="Phobius"/>
    </source>
</evidence>
<keyword evidence="2" id="KW-0282">Flagellum</keyword>
<organism evidence="2 3">
    <name type="scientific">Pectinatus haikarae</name>
    <dbReference type="NCBI Taxonomy" id="349096"/>
    <lineage>
        <taxon>Bacteria</taxon>
        <taxon>Bacillati</taxon>
        <taxon>Bacillota</taxon>
        <taxon>Negativicutes</taxon>
        <taxon>Selenomonadales</taxon>
        <taxon>Selenomonadaceae</taxon>
        <taxon>Pectinatus</taxon>
    </lineage>
</organism>
<evidence type="ECO:0000313" key="3">
    <source>
        <dbReference type="Proteomes" id="UP001239167"/>
    </source>
</evidence>
<sequence length="79" mass="9323">MEWLQVMVQSTIVMTFIGCVFSYFILRPLNVSIQKLDKSVEKLGERSQMMDLRLVKVEESTKSAHHRIDHLEESITERR</sequence>
<comment type="caution">
    <text evidence="2">The sequence shown here is derived from an EMBL/GenBank/DDBJ whole genome shotgun (WGS) entry which is preliminary data.</text>
</comment>
<keyword evidence="1" id="KW-1133">Transmembrane helix</keyword>
<protein>
    <submittedName>
        <fullName evidence="2">Flagellar motor component MotA</fullName>
    </submittedName>
</protein>
<dbReference type="EMBL" id="JAUSUE010000012">
    <property type="protein sequence ID" value="MDQ0204059.1"/>
    <property type="molecule type" value="Genomic_DNA"/>
</dbReference>
<keyword evidence="3" id="KW-1185">Reference proteome</keyword>
<feature type="transmembrane region" description="Helical" evidence="1">
    <location>
        <begin position="6"/>
        <end position="26"/>
    </location>
</feature>
<keyword evidence="2" id="KW-0966">Cell projection</keyword>